<dbReference type="EC" id="3.1.1.96" evidence="2"/>
<comment type="catalytic activity">
    <reaction evidence="6">
        <text>a D-aminoacyl-tRNA + H2O = a tRNA + a D-alpha-amino acid + H(+)</text>
        <dbReference type="Rhea" id="RHEA:13953"/>
        <dbReference type="Rhea" id="RHEA-COMP:10123"/>
        <dbReference type="Rhea" id="RHEA-COMP:10124"/>
        <dbReference type="ChEBI" id="CHEBI:15377"/>
        <dbReference type="ChEBI" id="CHEBI:15378"/>
        <dbReference type="ChEBI" id="CHEBI:59871"/>
        <dbReference type="ChEBI" id="CHEBI:78442"/>
        <dbReference type="ChEBI" id="CHEBI:79333"/>
        <dbReference type="EC" id="3.1.1.96"/>
    </reaction>
</comment>
<dbReference type="GeneID" id="18931740"/>
<dbReference type="Gene3D" id="3.50.80.10">
    <property type="entry name" value="D-tyrosyl-tRNA(Tyr) deacylase"/>
    <property type="match status" value="1"/>
</dbReference>
<dbReference type="EMBL" id="GL883096">
    <property type="protein sequence ID" value="EGG09933.1"/>
    <property type="molecule type" value="Genomic_DNA"/>
</dbReference>
<dbReference type="SUPFAM" id="SSF69500">
    <property type="entry name" value="DTD-like"/>
    <property type="match status" value="1"/>
</dbReference>
<dbReference type="KEGG" id="mlr:MELLADRAFT_71152"/>
<dbReference type="STRING" id="747676.F4RCS6"/>
<comment type="similarity">
    <text evidence="1">Belongs to the DTD family.</text>
</comment>
<dbReference type="GO" id="GO:0051500">
    <property type="term" value="F:D-tyrosyl-tRNA(Tyr) deacylase activity"/>
    <property type="evidence" value="ECO:0007669"/>
    <property type="project" value="TreeGrafter"/>
</dbReference>
<dbReference type="Pfam" id="PF02580">
    <property type="entry name" value="Tyr_Deacylase"/>
    <property type="match status" value="1"/>
</dbReference>
<dbReference type="AlphaFoldDB" id="F4RCS6"/>
<reference evidence="8" key="1">
    <citation type="journal article" date="2011" name="Proc. Natl. Acad. Sci. U.S.A.">
        <title>Obligate biotrophy features unraveled by the genomic analysis of rust fungi.</title>
        <authorList>
            <person name="Duplessis S."/>
            <person name="Cuomo C.A."/>
            <person name="Lin Y.-C."/>
            <person name="Aerts A."/>
            <person name="Tisserant E."/>
            <person name="Veneault-Fourrey C."/>
            <person name="Joly D.L."/>
            <person name="Hacquard S."/>
            <person name="Amselem J."/>
            <person name="Cantarel B.L."/>
            <person name="Chiu R."/>
            <person name="Coutinho P.M."/>
            <person name="Feau N."/>
            <person name="Field M."/>
            <person name="Frey P."/>
            <person name="Gelhaye E."/>
            <person name="Goldberg J."/>
            <person name="Grabherr M.G."/>
            <person name="Kodira C.D."/>
            <person name="Kohler A."/>
            <person name="Kuees U."/>
            <person name="Lindquist E.A."/>
            <person name="Lucas S.M."/>
            <person name="Mago R."/>
            <person name="Mauceli E."/>
            <person name="Morin E."/>
            <person name="Murat C."/>
            <person name="Pangilinan J.L."/>
            <person name="Park R."/>
            <person name="Pearson M."/>
            <person name="Quesneville H."/>
            <person name="Rouhier N."/>
            <person name="Sakthikumar S."/>
            <person name="Salamov A.A."/>
            <person name="Schmutz J."/>
            <person name="Selles B."/>
            <person name="Shapiro H."/>
            <person name="Tanguay P."/>
            <person name="Tuskan G.A."/>
            <person name="Henrissat B."/>
            <person name="Van de Peer Y."/>
            <person name="Rouze P."/>
            <person name="Ellis J.G."/>
            <person name="Dodds P.N."/>
            <person name="Schein J.E."/>
            <person name="Zhong S."/>
            <person name="Hamelin R.C."/>
            <person name="Grigoriev I.V."/>
            <person name="Szabo L.J."/>
            <person name="Martin F."/>
        </authorList>
    </citation>
    <scope>NUCLEOTIDE SEQUENCE [LARGE SCALE GENOMIC DNA]</scope>
    <source>
        <strain evidence="8">98AG31 / pathotype 3-4-7</strain>
    </source>
</reference>
<evidence type="ECO:0000313" key="7">
    <source>
        <dbReference type="EMBL" id="EGG09933.1"/>
    </source>
</evidence>
<dbReference type="Proteomes" id="UP000001072">
    <property type="component" value="Unassembled WGS sequence"/>
</dbReference>
<evidence type="ECO:0000313" key="8">
    <source>
        <dbReference type="Proteomes" id="UP000001072"/>
    </source>
</evidence>
<protein>
    <recommendedName>
        <fullName evidence="3">D-aminoacyl-tRNA deacylase</fullName>
        <ecNumber evidence="2">3.1.1.96</ecNumber>
    </recommendedName>
    <alternativeName>
        <fullName evidence="4">Gly-tRNA(Ala) deacylase</fullName>
    </alternativeName>
</protein>
<accession>F4RCS6</accession>
<dbReference type="InParanoid" id="F4RCS6"/>
<evidence type="ECO:0000256" key="2">
    <source>
        <dbReference type="ARBA" id="ARBA00013056"/>
    </source>
</evidence>
<proteinExistence type="inferred from homology"/>
<dbReference type="InterPro" id="IPR023509">
    <property type="entry name" value="DTD-like_sf"/>
</dbReference>
<evidence type="ECO:0000256" key="1">
    <source>
        <dbReference type="ARBA" id="ARBA00009673"/>
    </source>
</evidence>
<dbReference type="PANTHER" id="PTHR10472">
    <property type="entry name" value="D-TYROSYL-TRNA TYR DEACYLASE"/>
    <property type="match status" value="1"/>
</dbReference>
<keyword evidence="8" id="KW-1185">Reference proteome</keyword>
<evidence type="ECO:0000256" key="5">
    <source>
        <dbReference type="ARBA" id="ARBA00047676"/>
    </source>
</evidence>
<evidence type="ECO:0000256" key="6">
    <source>
        <dbReference type="ARBA" id="ARBA00048018"/>
    </source>
</evidence>
<organism evidence="8">
    <name type="scientific">Melampsora larici-populina (strain 98AG31 / pathotype 3-4-7)</name>
    <name type="common">Poplar leaf rust fungus</name>
    <dbReference type="NCBI Taxonomy" id="747676"/>
    <lineage>
        <taxon>Eukaryota</taxon>
        <taxon>Fungi</taxon>
        <taxon>Dikarya</taxon>
        <taxon>Basidiomycota</taxon>
        <taxon>Pucciniomycotina</taxon>
        <taxon>Pucciniomycetes</taxon>
        <taxon>Pucciniales</taxon>
        <taxon>Melampsoraceae</taxon>
        <taxon>Melampsora</taxon>
    </lineage>
</organism>
<name>F4RCS6_MELLP</name>
<dbReference type="VEuPathDB" id="FungiDB:MELLADRAFT_71152"/>
<dbReference type="PANTHER" id="PTHR10472:SF5">
    <property type="entry name" value="D-AMINOACYL-TRNA DEACYLASE 1"/>
    <property type="match status" value="1"/>
</dbReference>
<gene>
    <name evidence="7" type="ORF">MELLADRAFT_71152</name>
</gene>
<dbReference type="GO" id="GO:0005737">
    <property type="term" value="C:cytoplasm"/>
    <property type="evidence" value="ECO:0007669"/>
    <property type="project" value="InterPro"/>
</dbReference>
<dbReference type="OrthoDB" id="275783at2759"/>
<dbReference type="HAMAP" id="MF_00518">
    <property type="entry name" value="Deacylase_Dtd"/>
    <property type="match status" value="1"/>
</dbReference>
<dbReference type="InterPro" id="IPR003732">
    <property type="entry name" value="Daa-tRNA_deacyls_DTD"/>
</dbReference>
<dbReference type="FunCoup" id="F4RCS6">
    <property type="interactions" value="321"/>
</dbReference>
<sequence>MKAVIQRVLAASVEVDGHRISEIKRGLCVLIGIGADDVRADMDYIVNKILNLRLFPSEVPDNLKKSTELESHQSPPPAENVKQWAKNVKDIEGEVLCVSQFTLLAQTKKGNKPDFHNAMQSTSSRVMYAELLELMKLSYCSERIKDGEFGAMMQVNIANDGPVTITLDSKEAQAGSKSRS</sequence>
<dbReference type="RefSeq" id="XP_007406987.1">
    <property type="nucleotide sequence ID" value="XM_007406925.1"/>
</dbReference>
<comment type="catalytic activity">
    <reaction evidence="5">
        <text>glycyl-tRNA(Ala) + H2O = tRNA(Ala) + glycine + H(+)</text>
        <dbReference type="Rhea" id="RHEA:53744"/>
        <dbReference type="Rhea" id="RHEA-COMP:9657"/>
        <dbReference type="Rhea" id="RHEA-COMP:13640"/>
        <dbReference type="ChEBI" id="CHEBI:15377"/>
        <dbReference type="ChEBI" id="CHEBI:15378"/>
        <dbReference type="ChEBI" id="CHEBI:57305"/>
        <dbReference type="ChEBI" id="CHEBI:78442"/>
        <dbReference type="ChEBI" id="CHEBI:78522"/>
        <dbReference type="EC" id="3.1.1.96"/>
    </reaction>
</comment>
<dbReference type="HOGENOM" id="CLU_076901_0_4_1"/>
<dbReference type="eggNOG" id="KOG3323">
    <property type="taxonomic scope" value="Eukaryota"/>
</dbReference>
<evidence type="ECO:0000256" key="3">
    <source>
        <dbReference type="ARBA" id="ARBA00020007"/>
    </source>
</evidence>
<evidence type="ECO:0000256" key="4">
    <source>
        <dbReference type="ARBA" id="ARBA00032747"/>
    </source>
</evidence>